<evidence type="ECO:0000256" key="1">
    <source>
        <dbReference type="SAM" id="MobiDB-lite"/>
    </source>
</evidence>
<gene>
    <name evidence="2" type="ORF">GFSPODELE1_LOCUS4913</name>
</gene>
<organism evidence="2 3">
    <name type="scientific">Somion occarium</name>
    <dbReference type="NCBI Taxonomy" id="3059160"/>
    <lineage>
        <taxon>Eukaryota</taxon>
        <taxon>Fungi</taxon>
        <taxon>Dikarya</taxon>
        <taxon>Basidiomycota</taxon>
        <taxon>Agaricomycotina</taxon>
        <taxon>Agaricomycetes</taxon>
        <taxon>Polyporales</taxon>
        <taxon>Cerrenaceae</taxon>
        <taxon>Somion</taxon>
    </lineage>
</organism>
<feature type="region of interest" description="Disordered" evidence="1">
    <location>
        <begin position="76"/>
        <end position="116"/>
    </location>
</feature>
<dbReference type="Proteomes" id="UP001497453">
    <property type="component" value="Chromosome 3"/>
</dbReference>
<accession>A0ABP1DAZ1</accession>
<protein>
    <submittedName>
        <fullName evidence="2">Uncharacterized protein</fullName>
    </submittedName>
</protein>
<keyword evidence="3" id="KW-1185">Reference proteome</keyword>
<reference evidence="3" key="1">
    <citation type="submission" date="2024-04" db="EMBL/GenBank/DDBJ databases">
        <authorList>
            <person name="Shaw F."/>
            <person name="Minotto A."/>
        </authorList>
    </citation>
    <scope>NUCLEOTIDE SEQUENCE [LARGE SCALE GENOMIC DNA]</scope>
</reference>
<name>A0ABP1DAZ1_9APHY</name>
<evidence type="ECO:0000313" key="3">
    <source>
        <dbReference type="Proteomes" id="UP001497453"/>
    </source>
</evidence>
<dbReference type="EMBL" id="OZ037946">
    <property type="protein sequence ID" value="CAL1704233.1"/>
    <property type="molecule type" value="Genomic_DNA"/>
</dbReference>
<proteinExistence type="predicted"/>
<evidence type="ECO:0000313" key="2">
    <source>
        <dbReference type="EMBL" id="CAL1704233.1"/>
    </source>
</evidence>
<sequence>MHHHLAPCFAITLSTLEEPISKQASALLFLKRPSARCETRLVDQSFRHFASECVYVCIPTLQYDPRNAIRANYKSMDHSHYRSSSESNFESGEKGEAGIQHRNQQDKNMTCQKNRNRIHNCGGRVESAN</sequence>